<dbReference type="InterPro" id="IPR011043">
    <property type="entry name" value="Gal_Oxase/kelch_b-propeller"/>
</dbReference>
<evidence type="ECO:0008006" key="2">
    <source>
        <dbReference type="Google" id="ProtNLM"/>
    </source>
</evidence>
<accession>A0A0F9A8D6</accession>
<comment type="caution">
    <text evidence="1">The sequence shown here is derived from an EMBL/GenBank/DDBJ whole genome shotgun (WGS) entry which is preliminary data.</text>
</comment>
<dbReference type="Gene3D" id="1.25.10.10">
    <property type="entry name" value="Leucine-rich Repeat Variant"/>
    <property type="match status" value="1"/>
</dbReference>
<dbReference type="AlphaFoldDB" id="A0A0F9A8D6"/>
<dbReference type="SUPFAM" id="SSF50965">
    <property type="entry name" value="Galactose oxidase, central domain"/>
    <property type="match status" value="1"/>
</dbReference>
<feature type="non-terminal residue" evidence="1">
    <location>
        <position position="1"/>
    </location>
</feature>
<proteinExistence type="predicted"/>
<evidence type="ECO:0000313" key="1">
    <source>
        <dbReference type="EMBL" id="KKL05804.1"/>
    </source>
</evidence>
<dbReference type="EMBL" id="LAZR01043969">
    <property type="protein sequence ID" value="KKL05804.1"/>
    <property type="molecule type" value="Genomic_DNA"/>
</dbReference>
<protein>
    <recommendedName>
        <fullName evidence="2">HEAT repeat-containing protein</fullName>
    </recommendedName>
</protein>
<name>A0A0F9A8D6_9ZZZZ</name>
<gene>
    <name evidence="1" type="ORF">LCGC14_2602370</name>
</gene>
<dbReference type="Pfam" id="PF13646">
    <property type="entry name" value="HEAT_2"/>
    <property type="match status" value="1"/>
</dbReference>
<dbReference type="SUPFAM" id="SSF117281">
    <property type="entry name" value="Kelch motif"/>
    <property type="match status" value="1"/>
</dbReference>
<dbReference type="InterPro" id="IPR015915">
    <property type="entry name" value="Kelch-typ_b-propeller"/>
</dbReference>
<reference evidence="1" key="1">
    <citation type="journal article" date="2015" name="Nature">
        <title>Complex archaea that bridge the gap between prokaryotes and eukaryotes.</title>
        <authorList>
            <person name="Spang A."/>
            <person name="Saw J.H."/>
            <person name="Jorgensen S.L."/>
            <person name="Zaremba-Niedzwiedzka K."/>
            <person name="Martijn J."/>
            <person name="Lind A.E."/>
            <person name="van Eijk R."/>
            <person name="Schleper C."/>
            <person name="Guy L."/>
            <person name="Ettema T.J."/>
        </authorList>
    </citation>
    <scope>NUCLEOTIDE SEQUENCE</scope>
</reference>
<organism evidence="1">
    <name type="scientific">marine sediment metagenome</name>
    <dbReference type="NCBI Taxonomy" id="412755"/>
    <lineage>
        <taxon>unclassified sequences</taxon>
        <taxon>metagenomes</taxon>
        <taxon>ecological metagenomes</taxon>
    </lineage>
</organism>
<dbReference type="SUPFAM" id="SSF48371">
    <property type="entry name" value="ARM repeat"/>
    <property type="match status" value="1"/>
</dbReference>
<dbReference type="Gene3D" id="2.120.10.80">
    <property type="entry name" value="Kelch-type beta propeller"/>
    <property type="match status" value="1"/>
</dbReference>
<dbReference type="InterPro" id="IPR011989">
    <property type="entry name" value="ARM-like"/>
</dbReference>
<sequence>LGQTGGADALAILLKATESADRFRRHAATLFLGRIGGPAAGARLRAILEKETDRFVLAAAADALEQVGGKEALAASAKFRQGDAGLPKLAYRPRNKRLGPEFPANKWVDLKIRIRAFANYGEMGWNYDAANRLFFRYGGCSGYTNELTVFDLGTETFVQRRPNEEMAGWEDRRPPRGCSAGRTWDPYLKVAWIGPSIGGTAVDVAIAEYYNRNGDYALSSYDLATDRFRAAARGVNCRRYAYDWKHGLLMPVKFTHPVYKTKDWQVLDTRAADPYAASAWRKKTNQAGAYPFSAAVGDTTAAVDQDSGLTVLFVPAHTDKRTKKELPAETWTYDPVGNVWKNMQPKHQPPPRVWGSGFVYDPFNKVLILQAGKKVSQYGGDKDSVTWVYDVRTNTWTDAAPGGGPGNPWVGAMAFDPEHNAAVLFDYGRKTVWAYRYKGVPADRQGRK</sequence>
<dbReference type="InterPro" id="IPR016024">
    <property type="entry name" value="ARM-type_fold"/>
</dbReference>